<evidence type="ECO:0000313" key="1">
    <source>
        <dbReference type="EMBL" id="MSS58039.1"/>
    </source>
</evidence>
<sequence>MSMQRQVILLPICLLLLPSKFGIDGILWSGPAADLGMAILAVLLSKKEFRRLSYLNGKA</sequence>
<evidence type="ECO:0000313" key="2">
    <source>
        <dbReference type="Proteomes" id="UP000461880"/>
    </source>
</evidence>
<dbReference type="AlphaFoldDB" id="A0A7X2TEU7"/>
<dbReference type="RefSeq" id="WP_154503439.1">
    <property type="nucleotide sequence ID" value="NZ_VUMN01000006.1"/>
</dbReference>
<name>A0A7X2TEU7_9FIRM</name>
<keyword evidence="2" id="KW-1185">Reference proteome</keyword>
<reference evidence="1 2" key="1">
    <citation type="submission" date="2019-08" db="EMBL/GenBank/DDBJ databases">
        <title>In-depth cultivation of the pig gut microbiome towards novel bacterial diversity and tailored functional studies.</title>
        <authorList>
            <person name="Wylensek D."/>
            <person name="Hitch T.C.A."/>
            <person name="Clavel T."/>
        </authorList>
    </citation>
    <scope>NUCLEOTIDE SEQUENCE [LARGE SCALE GENOMIC DNA]</scope>
    <source>
        <strain evidence="1 2">Oil+RF-744-GAM-WT-6</strain>
    </source>
</reference>
<dbReference type="EMBL" id="VUMN01000006">
    <property type="protein sequence ID" value="MSS58039.1"/>
    <property type="molecule type" value="Genomic_DNA"/>
</dbReference>
<dbReference type="Proteomes" id="UP000461880">
    <property type="component" value="Unassembled WGS sequence"/>
</dbReference>
<accession>A0A7X2TEU7</accession>
<organism evidence="1 2">
    <name type="scientific">Stecheria intestinalis</name>
    <dbReference type="NCBI Taxonomy" id="2606630"/>
    <lineage>
        <taxon>Bacteria</taxon>
        <taxon>Bacillati</taxon>
        <taxon>Bacillota</taxon>
        <taxon>Erysipelotrichia</taxon>
        <taxon>Erysipelotrichales</taxon>
        <taxon>Erysipelotrichaceae</taxon>
        <taxon>Stecheria</taxon>
    </lineage>
</organism>
<protein>
    <submittedName>
        <fullName evidence="1">Uncharacterized protein</fullName>
    </submittedName>
</protein>
<proteinExistence type="predicted"/>
<comment type="caution">
    <text evidence="1">The sequence shown here is derived from an EMBL/GenBank/DDBJ whole genome shotgun (WGS) entry which is preliminary data.</text>
</comment>
<gene>
    <name evidence="1" type="ORF">FYJ51_03885</name>
</gene>